<dbReference type="RefSeq" id="WP_141872433.1">
    <property type="nucleotide sequence ID" value="NZ_VFOX01000001.1"/>
</dbReference>
<keyword evidence="1" id="KW-0812">Transmembrane</keyword>
<keyword evidence="3" id="KW-1185">Reference proteome</keyword>
<feature type="transmembrane region" description="Helical" evidence="1">
    <location>
        <begin position="299"/>
        <end position="318"/>
    </location>
</feature>
<evidence type="ECO:0000313" key="2">
    <source>
        <dbReference type="EMBL" id="TQL86592.1"/>
    </source>
</evidence>
<comment type="caution">
    <text evidence="2">The sequence shown here is derived from an EMBL/GenBank/DDBJ whole genome shotgun (WGS) entry which is preliminary data.</text>
</comment>
<dbReference type="OrthoDB" id="581198at2"/>
<protein>
    <submittedName>
        <fullName evidence="2">Uncharacterized protein DUF2029</fullName>
    </submittedName>
</protein>
<keyword evidence="1" id="KW-1133">Transmembrane helix</keyword>
<reference evidence="2 3" key="1">
    <citation type="submission" date="2019-06" db="EMBL/GenBank/DDBJ databases">
        <title>Sequencing the genomes of 1000 actinobacteria strains.</title>
        <authorList>
            <person name="Klenk H.-P."/>
        </authorList>
    </citation>
    <scope>NUCLEOTIDE SEQUENCE [LARGE SCALE GENOMIC DNA]</scope>
    <source>
        <strain evidence="2 3">DSM 20169</strain>
    </source>
</reference>
<organism evidence="2 3">
    <name type="scientific">Microbacterium saperdae</name>
    <dbReference type="NCBI Taxonomy" id="69368"/>
    <lineage>
        <taxon>Bacteria</taxon>
        <taxon>Bacillati</taxon>
        <taxon>Actinomycetota</taxon>
        <taxon>Actinomycetes</taxon>
        <taxon>Micrococcales</taxon>
        <taxon>Microbacteriaceae</taxon>
        <taxon>Microbacterium</taxon>
    </lineage>
</organism>
<feature type="transmembrane region" description="Helical" evidence="1">
    <location>
        <begin position="90"/>
        <end position="112"/>
    </location>
</feature>
<gene>
    <name evidence="2" type="ORF">FB560_2254</name>
</gene>
<proteinExistence type="predicted"/>
<feature type="transmembrane region" description="Helical" evidence="1">
    <location>
        <begin position="195"/>
        <end position="215"/>
    </location>
</feature>
<keyword evidence="1" id="KW-0472">Membrane</keyword>
<feature type="transmembrane region" description="Helical" evidence="1">
    <location>
        <begin position="324"/>
        <end position="340"/>
    </location>
</feature>
<sequence length="412" mass="43685">MTRLNTARLAALWIVFLAVHLLTAWVGWIYPSQPMGDVVLVYEPWASSALGGGAIVGVTETWVYPQLALVPMLLAKALSMPLVPLLGASGAYLIAWAVLVTALDALAFAVLLGRSPSRPRITAAWFWCAALLLLGPIALYRIDAITVPIAVVGGLWLSTRPALAAALLTIGAWIKIWPGALVIAAVVAVRARLRVLIAAAAVTAGVMVLLVLLGADDEVLGFLTEQTGRGLQIEAVAATPFLWLAVAGAARIEYSFEILTFQISADGVDAVQALLTPLMVVAVLAVTALGVVKTLRGASFHRLFPPLTLSLVAVLIVTNKVGSPQFQTWLIAPVVIWLVLDSARARVPAVLVLVLCALTCLVYPLSYDALLAAQLLPVLVLTLRNVLLIVLLIVGIRALVRVPAVRTPNHQE</sequence>
<dbReference type="EMBL" id="VFOX01000001">
    <property type="protein sequence ID" value="TQL86592.1"/>
    <property type="molecule type" value="Genomic_DNA"/>
</dbReference>
<name>A0A543BP47_9MICO</name>
<feature type="transmembrane region" description="Helical" evidence="1">
    <location>
        <begin position="378"/>
        <end position="400"/>
    </location>
</feature>
<dbReference type="AlphaFoldDB" id="A0A543BP47"/>
<feature type="transmembrane region" description="Helical" evidence="1">
    <location>
        <begin position="347"/>
        <end position="366"/>
    </location>
</feature>
<feature type="transmembrane region" description="Helical" evidence="1">
    <location>
        <begin position="270"/>
        <end position="292"/>
    </location>
</feature>
<feature type="transmembrane region" description="Helical" evidence="1">
    <location>
        <begin position="162"/>
        <end position="188"/>
    </location>
</feature>
<evidence type="ECO:0000256" key="1">
    <source>
        <dbReference type="SAM" id="Phobius"/>
    </source>
</evidence>
<feature type="transmembrane region" description="Helical" evidence="1">
    <location>
        <begin position="12"/>
        <end position="30"/>
    </location>
</feature>
<dbReference type="Proteomes" id="UP000317209">
    <property type="component" value="Unassembled WGS sequence"/>
</dbReference>
<accession>A0A543BP47</accession>
<evidence type="ECO:0000313" key="3">
    <source>
        <dbReference type="Proteomes" id="UP000317209"/>
    </source>
</evidence>
<feature type="transmembrane region" description="Helical" evidence="1">
    <location>
        <begin position="124"/>
        <end position="142"/>
    </location>
</feature>